<dbReference type="InterPro" id="IPR005358">
    <property type="entry name" value="Puta_zinc/iron-chelating_dom"/>
</dbReference>
<evidence type="ECO:0000313" key="1">
    <source>
        <dbReference type="EMBL" id="VFQ43707.1"/>
    </source>
</evidence>
<reference evidence="1 2" key="1">
    <citation type="submission" date="2019-03" db="EMBL/GenBank/DDBJ databases">
        <authorList>
            <person name="Nijsse B."/>
        </authorList>
    </citation>
    <scope>NUCLEOTIDE SEQUENCE [LARGE SCALE GENOMIC DNA]</scope>
    <source>
        <strain evidence="1">Desulfoluna butyratoxydans MSL71</strain>
    </source>
</reference>
<gene>
    <name evidence="1" type="ORF">MSL71_13460</name>
</gene>
<organism evidence="1 2">
    <name type="scientific">Desulfoluna butyratoxydans</name>
    <dbReference type="NCBI Taxonomy" id="231438"/>
    <lineage>
        <taxon>Bacteria</taxon>
        <taxon>Pseudomonadati</taxon>
        <taxon>Thermodesulfobacteriota</taxon>
        <taxon>Desulfobacteria</taxon>
        <taxon>Desulfobacterales</taxon>
        <taxon>Desulfolunaceae</taxon>
        <taxon>Desulfoluna</taxon>
    </lineage>
</organism>
<dbReference type="EMBL" id="CAADHO010000002">
    <property type="protein sequence ID" value="VFQ43707.1"/>
    <property type="molecule type" value="Genomic_DNA"/>
</dbReference>
<accession>A0A4U8YJW2</accession>
<dbReference type="AlphaFoldDB" id="A0A4U8YJW2"/>
<protein>
    <submittedName>
        <fullName evidence="1">Putative zinc- or iron-chelating domain containing protein</fullName>
    </submittedName>
</protein>
<dbReference type="Proteomes" id="UP000507962">
    <property type="component" value="Unassembled WGS sequence"/>
</dbReference>
<dbReference type="PANTHER" id="PTHR35866">
    <property type="entry name" value="PUTATIVE-RELATED"/>
    <property type="match status" value="1"/>
</dbReference>
<dbReference type="PANTHER" id="PTHR35866:SF1">
    <property type="entry name" value="YKGJ FAMILY CYSTEINE CLUSTER PROTEIN"/>
    <property type="match status" value="1"/>
</dbReference>
<proteinExistence type="predicted"/>
<name>A0A4U8YJW2_9BACT</name>
<keyword evidence="2" id="KW-1185">Reference proteome</keyword>
<dbReference type="Pfam" id="PF03692">
    <property type="entry name" value="CxxCxxCC"/>
    <property type="match status" value="1"/>
</dbReference>
<sequence length="174" mass="19691">MIPLSNPWGYVVENEAPWGAFTAQKCRLLTRNRQTDTNRMTNPTILTRQGFPFAFDPAACETCEGRCCNGESGNIWVTRDESRALAHALGITPEAFARDYLKKVGYRVSIGERQEGENFACLLYDRNKGGCSAYEARPAQCRTFPFWDYFRERPHEAAAECPGVILDESCPDHR</sequence>
<evidence type="ECO:0000313" key="2">
    <source>
        <dbReference type="Proteomes" id="UP000507962"/>
    </source>
</evidence>